<reference evidence="3 4" key="1">
    <citation type="submission" date="2017-07" db="EMBL/GenBank/DDBJ databases">
        <title>Genome sequencing and assembly of Paenibacillus rigui.</title>
        <authorList>
            <person name="Mayilraj S."/>
        </authorList>
    </citation>
    <scope>NUCLEOTIDE SEQUENCE [LARGE SCALE GENOMIC DNA]</scope>
    <source>
        <strain evidence="3 4">JCM 16352</strain>
    </source>
</reference>
<evidence type="ECO:0000256" key="1">
    <source>
        <dbReference type="SAM" id="MobiDB-lite"/>
    </source>
</evidence>
<dbReference type="Proteomes" id="UP000215509">
    <property type="component" value="Unassembled WGS sequence"/>
</dbReference>
<evidence type="ECO:0000313" key="4">
    <source>
        <dbReference type="Proteomes" id="UP000215509"/>
    </source>
</evidence>
<organism evidence="3 4">
    <name type="scientific">Paenibacillus rigui</name>
    <dbReference type="NCBI Taxonomy" id="554312"/>
    <lineage>
        <taxon>Bacteria</taxon>
        <taxon>Bacillati</taxon>
        <taxon>Bacillota</taxon>
        <taxon>Bacilli</taxon>
        <taxon>Bacillales</taxon>
        <taxon>Paenibacillaceae</taxon>
        <taxon>Paenibacillus</taxon>
    </lineage>
</organism>
<dbReference type="AlphaFoldDB" id="A0A229US65"/>
<dbReference type="OrthoDB" id="2381664at2"/>
<comment type="caution">
    <text evidence="3">The sequence shown here is derived from an EMBL/GenBank/DDBJ whole genome shotgun (WGS) entry which is preliminary data.</text>
</comment>
<feature type="chain" id="PRO_5012036821" evidence="2">
    <location>
        <begin position="26"/>
        <end position="192"/>
    </location>
</feature>
<protein>
    <submittedName>
        <fullName evidence="3">Uncharacterized protein</fullName>
    </submittedName>
</protein>
<feature type="region of interest" description="Disordered" evidence="1">
    <location>
        <begin position="63"/>
        <end position="84"/>
    </location>
</feature>
<dbReference type="EMBL" id="NMQW01000015">
    <property type="protein sequence ID" value="OXM86376.1"/>
    <property type="molecule type" value="Genomic_DNA"/>
</dbReference>
<proteinExistence type="predicted"/>
<feature type="signal peptide" evidence="2">
    <location>
        <begin position="1"/>
        <end position="25"/>
    </location>
</feature>
<dbReference type="RefSeq" id="WP_094014833.1">
    <property type="nucleotide sequence ID" value="NZ_NMQW01000015.1"/>
</dbReference>
<keyword evidence="2" id="KW-0732">Signal</keyword>
<sequence>MSNQRVKIVVSGILLWAATIVTAGADGGPGAVQPGSVDDPVITKSYFEQNISKYIADELFKQQNGHGSTGSATPPATNQPNSPTVAVPAVEGSSTLNIIKLEPGQSLYGGAGSEIIVRTGKVIVFSSDDSGLADVTIGKDITAGAPVELNHLLIVPREGRGIKPDPKSKIEIYVMVRGSYMIMNADGTKATS</sequence>
<gene>
    <name evidence="3" type="ORF">CF651_10615</name>
</gene>
<evidence type="ECO:0000256" key="2">
    <source>
        <dbReference type="SAM" id="SignalP"/>
    </source>
</evidence>
<keyword evidence="4" id="KW-1185">Reference proteome</keyword>
<accession>A0A229US65</accession>
<name>A0A229US65_9BACL</name>
<evidence type="ECO:0000313" key="3">
    <source>
        <dbReference type="EMBL" id="OXM86376.1"/>
    </source>
</evidence>